<dbReference type="AlphaFoldDB" id="A0A3B1DNM4"/>
<dbReference type="InterPro" id="IPR028098">
    <property type="entry name" value="Glyco_trans_4-like_N"/>
</dbReference>
<dbReference type="CDD" id="cd03801">
    <property type="entry name" value="GT4_PimA-like"/>
    <property type="match status" value="1"/>
</dbReference>
<dbReference type="Pfam" id="PF13439">
    <property type="entry name" value="Glyco_transf_4"/>
    <property type="match status" value="1"/>
</dbReference>
<sequence>MPDSFPKVLLLAGKFEVRGSSLYTLRMAERLNAEGIEARIVCSNAARVESSLRKQLQIQEYSYLDQPLIGRLVLEWLLRDLIDDPPDLIHIQSFRLFRQGVRLANMLNCPYLLTLHSALPPGVRFRFEGEHVVTVSQSVKQKLIEQTSLPEKKITVIHPGVETEYSSNLRTVLNPEHRPVVGTAGPLESVKGIPFFLHAAAAVAKEFPDIEFLVAGGGPDEQGLRKLARNLKIAKQVTFAPNVYDFAASLNAMDIFCLPSIQQGLGTIMLEAMSLGKPVIGTSVGGISSVIQDNETGLIVPPSNSTQLKDRIVELLKDPVQARAIGEAGRQLVKNNFRLEKMVRMTANLYRNILATRQQSVPFRKE</sequence>
<protein>
    <submittedName>
        <fullName evidence="3">Glycosyl transferase, group 1</fullName>
    </submittedName>
</protein>
<organism evidence="3">
    <name type="scientific">hydrothermal vent metagenome</name>
    <dbReference type="NCBI Taxonomy" id="652676"/>
    <lineage>
        <taxon>unclassified sequences</taxon>
        <taxon>metagenomes</taxon>
        <taxon>ecological metagenomes</taxon>
    </lineage>
</organism>
<evidence type="ECO:0000259" key="2">
    <source>
        <dbReference type="Pfam" id="PF13439"/>
    </source>
</evidence>
<name>A0A3B1DNM4_9ZZZZ</name>
<dbReference type="EMBL" id="UOGL01000651">
    <property type="protein sequence ID" value="VAX42372.1"/>
    <property type="molecule type" value="Genomic_DNA"/>
</dbReference>
<evidence type="ECO:0000259" key="1">
    <source>
        <dbReference type="Pfam" id="PF00534"/>
    </source>
</evidence>
<reference evidence="3" key="1">
    <citation type="submission" date="2018-06" db="EMBL/GenBank/DDBJ databases">
        <authorList>
            <person name="Zhirakovskaya E."/>
        </authorList>
    </citation>
    <scope>NUCLEOTIDE SEQUENCE</scope>
</reference>
<dbReference type="PANTHER" id="PTHR12526:SF634">
    <property type="entry name" value="BLL3361 PROTEIN"/>
    <property type="match status" value="1"/>
</dbReference>
<evidence type="ECO:0000313" key="3">
    <source>
        <dbReference type="EMBL" id="VAX42372.1"/>
    </source>
</evidence>
<feature type="domain" description="Glycosyl transferase family 1" evidence="1">
    <location>
        <begin position="174"/>
        <end position="331"/>
    </location>
</feature>
<dbReference type="PANTHER" id="PTHR12526">
    <property type="entry name" value="GLYCOSYLTRANSFERASE"/>
    <property type="match status" value="1"/>
</dbReference>
<accession>A0A3B1DNM4</accession>
<dbReference type="InterPro" id="IPR001296">
    <property type="entry name" value="Glyco_trans_1"/>
</dbReference>
<feature type="domain" description="Glycosyltransferase subfamily 4-like N-terminal" evidence="2">
    <location>
        <begin position="18"/>
        <end position="164"/>
    </location>
</feature>
<proteinExistence type="predicted"/>
<dbReference type="Gene3D" id="3.40.50.2000">
    <property type="entry name" value="Glycogen Phosphorylase B"/>
    <property type="match status" value="2"/>
</dbReference>
<dbReference type="SUPFAM" id="SSF53756">
    <property type="entry name" value="UDP-Glycosyltransferase/glycogen phosphorylase"/>
    <property type="match status" value="1"/>
</dbReference>
<gene>
    <name evidence="3" type="ORF">MNBD_PLANCTO02-2667</name>
</gene>
<keyword evidence="3" id="KW-0808">Transferase</keyword>
<dbReference type="Pfam" id="PF00534">
    <property type="entry name" value="Glycos_transf_1"/>
    <property type="match status" value="1"/>
</dbReference>
<dbReference type="GO" id="GO:0016757">
    <property type="term" value="F:glycosyltransferase activity"/>
    <property type="evidence" value="ECO:0007669"/>
    <property type="project" value="InterPro"/>
</dbReference>